<proteinExistence type="predicted"/>
<evidence type="ECO:0000313" key="2">
    <source>
        <dbReference type="EMBL" id="MQQ10217.1"/>
    </source>
</evidence>
<feature type="domain" description="DUF4178" evidence="1">
    <location>
        <begin position="57"/>
        <end position="195"/>
    </location>
</feature>
<dbReference type="Proteomes" id="UP000444174">
    <property type="component" value="Unassembled WGS sequence"/>
</dbReference>
<dbReference type="AlphaFoldDB" id="A0A843YNL6"/>
<gene>
    <name evidence="2" type="ORF">GFB49_17245</name>
</gene>
<organism evidence="2 3">
    <name type="scientific">Tritonibacter litoralis</name>
    <dbReference type="NCBI Taxonomy" id="2662264"/>
    <lineage>
        <taxon>Bacteria</taxon>
        <taxon>Pseudomonadati</taxon>
        <taxon>Pseudomonadota</taxon>
        <taxon>Alphaproteobacteria</taxon>
        <taxon>Rhodobacterales</taxon>
        <taxon>Paracoccaceae</taxon>
        <taxon>Tritonibacter</taxon>
    </lineage>
</organism>
<comment type="caution">
    <text evidence="2">The sequence shown here is derived from an EMBL/GenBank/DDBJ whole genome shotgun (WGS) entry which is preliminary data.</text>
</comment>
<dbReference type="EMBL" id="WIBF01000013">
    <property type="protein sequence ID" value="MQQ10217.1"/>
    <property type="molecule type" value="Genomic_DNA"/>
</dbReference>
<dbReference type="InterPro" id="IPR025235">
    <property type="entry name" value="DUF4178"/>
</dbReference>
<name>A0A843YNL6_9RHOB</name>
<sequence length="202" mass="22549">MIEFQCPNCGSPVAPAFKQVKMVTCDSCGSSLFLSDQASRLAGEQGVMHDHPQLFGLGDHIRLGSDSYHIVGHARFSYGRGTWDEFCALDPDGQVAWISLDEGDVVLQQEIPPAKWPRFDGYLKLGQQIEFLSERFTVVELAGAECVALRGSFDEPLAVGQSYDYINLQGHMGSLLSAEIEGDQQDWYLGRWYDPFEVEVHR</sequence>
<dbReference type="Pfam" id="PF13785">
    <property type="entry name" value="DUF4178"/>
    <property type="match status" value="1"/>
</dbReference>
<protein>
    <submittedName>
        <fullName evidence="2">DUF4178 domain-containing protein</fullName>
    </submittedName>
</protein>
<evidence type="ECO:0000259" key="1">
    <source>
        <dbReference type="Pfam" id="PF13785"/>
    </source>
</evidence>
<accession>A0A843YNL6</accession>
<keyword evidence="3" id="KW-1185">Reference proteome</keyword>
<evidence type="ECO:0000313" key="3">
    <source>
        <dbReference type="Proteomes" id="UP000444174"/>
    </source>
</evidence>
<reference evidence="2 3" key="1">
    <citation type="submission" date="2019-10" db="EMBL/GenBank/DDBJ databases">
        <title>Epibacterium sp. nov., isolated from seawater.</title>
        <authorList>
            <person name="Zhang X."/>
            <person name="Li N."/>
        </authorList>
    </citation>
    <scope>NUCLEOTIDE SEQUENCE [LARGE SCALE GENOMIC DNA]</scope>
    <source>
        <strain evidence="2 3">SM1979</strain>
    </source>
</reference>